<evidence type="ECO:0000313" key="6">
    <source>
        <dbReference type="EMBL" id="NVD45366.1"/>
    </source>
</evidence>
<dbReference type="GO" id="GO:0000725">
    <property type="term" value="P:recombinational repair"/>
    <property type="evidence" value="ECO:0007669"/>
    <property type="project" value="TreeGrafter"/>
</dbReference>
<dbReference type="EMBL" id="JABWGV010000003">
    <property type="protein sequence ID" value="NVD45366.1"/>
    <property type="molecule type" value="Genomic_DNA"/>
</dbReference>
<dbReference type="PANTHER" id="PTHR11070:SF67">
    <property type="entry name" value="DNA 3'-5' HELICASE"/>
    <property type="match status" value="1"/>
</dbReference>
<dbReference type="Proteomes" id="UP000561438">
    <property type="component" value="Unassembled WGS sequence"/>
</dbReference>
<evidence type="ECO:0000256" key="1">
    <source>
        <dbReference type="ARBA" id="ARBA00022741"/>
    </source>
</evidence>
<dbReference type="SUPFAM" id="SSF52540">
    <property type="entry name" value="P-loop containing nucleoside triphosphate hydrolases"/>
    <property type="match status" value="1"/>
</dbReference>
<dbReference type="InterPro" id="IPR027417">
    <property type="entry name" value="P-loop_NTPase"/>
</dbReference>
<keyword evidence="1" id="KW-0547">Nucleotide-binding</keyword>
<evidence type="ECO:0000256" key="3">
    <source>
        <dbReference type="ARBA" id="ARBA00022806"/>
    </source>
</evidence>
<dbReference type="GO" id="GO:0043138">
    <property type="term" value="F:3'-5' DNA helicase activity"/>
    <property type="evidence" value="ECO:0007669"/>
    <property type="project" value="TreeGrafter"/>
</dbReference>
<dbReference type="InterPro" id="IPR000212">
    <property type="entry name" value="DNA_helicase_UvrD/REP"/>
</dbReference>
<accession>A0A850H3Z7</accession>
<keyword evidence="2" id="KW-0378">Hydrolase</keyword>
<sequence length="156" mass="17575">MRDHPPTVETAKDLAFLVITAVGESAIRQANPAYSRQADYLRVQSGLIELLRECADDAEGWGQVLDCFEGKGQVQLMTIHKSKGMEFHTMIFFGLDNQSWWSLSPQRKEELNSFFVAFTRARQRAFFTCCIERGGPITWLDNVLGTVVPRVAGCDD</sequence>
<dbReference type="GO" id="GO:0016787">
    <property type="term" value="F:hydrolase activity"/>
    <property type="evidence" value="ECO:0007669"/>
    <property type="project" value="UniProtKB-KW"/>
</dbReference>
<keyword evidence="4" id="KW-0067">ATP-binding</keyword>
<gene>
    <name evidence="6" type="ORF">HUV48_10140</name>
</gene>
<reference evidence="6 7" key="1">
    <citation type="submission" date="2020-06" db="EMBL/GenBank/DDBJ databases">
        <title>Altererythrobacter sp. HHU K3-1.</title>
        <authorList>
            <person name="Zhang D."/>
            <person name="Xue H."/>
        </authorList>
    </citation>
    <scope>NUCLEOTIDE SEQUENCE [LARGE SCALE GENOMIC DNA]</scope>
    <source>
        <strain evidence="6 7">HHU K3-1</strain>
    </source>
</reference>
<keyword evidence="3" id="KW-0347">Helicase</keyword>
<comment type="caution">
    <text evidence="6">The sequence shown here is derived from an EMBL/GenBank/DDBJ whole genome shotgun (WGS) entry which is preliminary data.</text>
</comment>
<keyword evidence="7" id="KW-1185">Reference proteome</keyword>
<evidence type="ECO:0000256" key="4">
    <source>
        <dbReference type="ARBA" id="ARBA00022840"/>
    </source>
</evidence>
<dbReference type="PANTHER" id="PTHR11070">
    <property type="entry name" value="UVRD / RECB / PCRA DNA HELICASE FAMILY MEMBER"/>
    <property type="match status" value="1"/>
</dbReference>
<evidence type="ECO:0000256" key="2">
    <source>
        <dbReference type="ARBA" id="ARBA00022801"/>
    </source>
</evidence>
<protein>
    <recommendedName>
        <fullName evidence="5">UvrD-like helicase C-terminal domain-containing protein</fullName>
    </recommendedName>
</protein>
<dbReference type="Pfam" id="PF13361">
    <property type="entry name" value="UvrD_C"/>
    <property type="match status" value="1"/>
</dbReference>
<dbReference type="Gene3D" id="3.40.50.300">
    <property type="entry name" value="P-loop containing nucleotide triphosphate hydrolases"/>
    <property type="match status" value="1"/>
</dbReference>
<proteinExistence type="predicted"/>
<dbReference type="GO" id="GO:0003677">
    <property type="term" value="F:DNA binding"/>
    <property type="evidence" value="ECO:0007669"/>
    <property type="project" value="InterPro"/>
</dbReference>
<organism evidence="6 7">
    <name type="scientific">Qipengyuania atrilutea</name>
    <dbReference type="NCBI Taxonomy" id="2744473"/>
    <lineage>
        <taxon>Bacteria</taxon>
        <taxon>Pseudomonadati</taxon>
        <taxon>Pseudomonadota</taxon>
        <taxon>Alphaproteobacteria</taxon>
        <taxon>Sphingomonadales</taxon>
        <taxon>Erythrobacteraceae</taxon>
        <taxon>Qipengyuania</taxon>
    </lineage>
</organism>
<dbReference type="InterPro" id="IPR014017">
    <property type="entry name" value="DNA_helicase_UvrD-like_C"/>
</dbReference>
<dbReference type="GO" id="GO:0005524">
    <property type="term" value="F:ATP binding"/>
    <property type="evidence" value="ECO:0007669"/>
    <property type="project" value="UniProtKB-KW"/>
</dbReference>
<evidence type="ECO:0000313" key="7">
    <source>
        <dbReference type="Proteomes" id="UP000561438"/>
    </source>
</evidence>
<name>A0A850H3Z7_9SPHN</name>
<dbReference type="GO" id="GO:0005829">
    <property type="term" value="C:cytosol"/>
    <property type="evidence" value="ECO:0007669"/>
    <property type="project" value="TreeGrafter"/>
</dbReference>
<dbReference type="AlphaFoldDB" id="A0A850H3Z7"/>
<feature type="domain" description="UvrD-like helicase C-terminal" evidence="5">
    <location>
        <begin position="70"/>
        <end position="130"/>
    </location>
</feature>
<evidence type="ECO:0000259" key="5">
    <source>
        <dbReference type="Pfam" id="PF13361"/>
    </source>
</evidence>